<dbReference type="Proteomes" id="UP001604277">
    <property type="component" value="Unassembled WGS sequence"/>
</dbReference>
<evidence type="ECO:0000313" key="3">
    <source>
        <dbReference type="Proteomes" id="UP001604277"/>
    </source>
</evidence>
<dbReference type="Pfam" id="PF23163">
    <property type="entry name" value="CSD_RNase_II"/>
    <property type="match status" value="1"/>
</dbReference>
<accession>A0ABD1TTY5</accession>
<name>A0ABD1TTY5_9LAMI</name>
<evidence type="ECO:0000313" key="2">
    <source>
        <dbReference type="EMBL" id="KAL2516193.1"/>
    </source>
</evidence>
<proteinExistence type="predicted"/>
<keyword evidence="3" id="KW-1185">Reference proteome</keyword>
<protein>
    <recommendedName>
        <fullName evidence="1">Ribonuclease II-like barrel domain-containing protein</fullName>
    </recommendedName>
</protein>
<dbReference type="AlphaFoldDB" id="A0ABD1TTY5"/>
<comment type="caution">
    <text evidence="2">The sequence shown here is derived from an EMBL/GenBank/DDBJ whole genome shotgun (WGS) entry which is preliminary data.</text>
</comment>
<sequence length="107" mass="11910">MGTASVHLQILTILAGGQFPGFRAVPPVLPPVLGHIKTHDDSIPKSQQFIITSPLVAKTWLYKHPRYSVLDEFKKDLERVLLAVVQKPGGKKNWIVSIQDLTLLEFA</sequence>
<feature type="domain" description="Ribonuclease II-like barrel" evidence="1">
    <location>
        <begin position="70"/>
        <end position="97"/>
    </location>
</feature>
<evidence type="ECO:0000259" key="1">
    <source>
        <dbReference type="Pfam" id="PF23163"/>
    </source>
</evidence>
<dbReference type="InterPro" id="IPR056403">
    <property type="entry name" value="RNase_II_barrel"/>
</dbReference>
<organism evidence="2 3">
    <name type="scientific">Forsythia ovata</name>
    <dbReference type="NCBI Taxonomy" id="205694"/>
    <lineage>
        <taxon>Eukaryota</taxon>
        <taxon>Viridiplantae</taxon>
        <taxon>Streptophyta</taxon>
        <taxon>Embryophyta</taxon>
        <taxon>Tracheophyta</taxon>
        <taxon>Spermatophyta</taxon>
        <taxon>Magnoliopsida</taxon>
        <taxon>eudicotyledons</taxon>
        <taxon>Gunneridae</taxon>
        <taxon>Pentapetalae</taxon>
        <taxon>asterids</taxon>
        <taxon>lamiids</taxon>
        <taxon>Lamiales</taxon>
        <taxon>Oleaceae</taxon>
        <taxon>Forsythieae</taxon>
        <taxon>Forsythia</taxon>
    </lineage>
</organism>
<gene>
    <name evidence="2" type="ORF">Fot_30164</name>
</gene>
<reference evidence="3" key="1">
    <citation type="submission" date="2024-07" db="EMBL/GenBank/DDBJ databases">
        <title>Two chromosome-level genome assemblies of Korean endemic species Abeliophyllum distichum and Forsythia ovata (Oleaceae).</title>
        <authorList>
            <person name="Jang H."/>
        </authorList>
    </citation>
    <scope>NUCLEOTIDE SEQUENCE [LARGE SCALE GENOMIC DNA]</scope>
</reference>
<dbReference type="EMBL" id="JBFOLJ010000008">
    <property type="protein sequence ID" value="KAL2516193.1"/>
    <property type="molecule type" value="Genomic_DNA"/>
</dbReference>